<evidence type="ECO:0000256" key="2">
    <source>
        <dbReference type="SAM" id="SignalP"/>
    </source>
</evidence>
<keyword evidence="2" id="KW-0732">Signal</keyword>
<feature type="chain" id="PRO_5024325683" description="Extracellular membrane protein CFEM domain-containing protein" evidence="2">
    <location>
        <begin position="18"/>
        <end position="181"/>
    </location>
</feature>
<gene>
    <name evidence="3" type="ORF">ATNIH1004_007166</name>
</gene>
<protein>
    <recommendedName>
        <fullName evidence="5">Extracellular membrane protein CFEM domain-containing protein</fullName>
    </recommendedName>
</protein>
<dbReference type="GeneID" id="54329868"/>
<dbReference type="EMBL" id="QUQM01000007">
    <property type="protein sequence ID" value="KAA8645747.1"/>
    <property type="molecule type" value="Genomic_DNA"/>
</dbReference>
<dbReference type="AlphaFoldDB" id="A0A5M9MT97"/>
<name>A0A5M9MT97_9EURO</name>
<evidence type="ECO:0008006" key="5">
    <source>
        <dbReference type="Google" id="ProtNLM"/>
    </source>
</evidence>
<sequence>MRLYWAISALIIGTTTAARVAAGGRLSRRSTFSCTSLGCVQGFMCDARANICRCILENGCKSTSTGLLEEIEDVIEAPGEIVVDAAETFDLWNGETCKGLSEVLLPVVHGAIKNVARRRMKPDSNLRSRLLKPAKKQPKPQKQQSNKTAEEASQRVVKFAGTRSRAEEAAKALEKASLDAD</sequence>
<feature type="compositionally biased region" description="Basic and acidic residues" evidence="1">
    <location>
        <begin position="164"/>
        <end position="181"/>
    </location>
</feature>
<evidence type="ECO:0000256" key="1">
    <source>
        <dbReference type="SAM" id="MobiDB-lite"/>
    </source>
</evidence>
<organism evidence="3 4">
    <name type="scientific">Aspergillus tanneri</name>
    <dbReference type="NCBI Taxonomy" id="1220188"/>
    <lineage>
        <taxon>Eukaryota</taxon>
        <taxon>Fungi</taxon>
        <taxon>Dikarya</taxon>
        <taxon>Ascomycota</taxon>
        <taxon>Pezizomycotina</taxon>
        <taxon>Eurotiomycetes</taxon>
        <taxon>Eurotiomycetidae</taxon>
        <taxon>Eurotiales</taxon>
        <taxon>Aspergillaceae</taxon>
        <taxon>Aspergillus</taxon>
        <taxon>Aspergillus subgen. Circumdati</taxon>
    </lineage>
</organism>
<feature type="signal peptide" evidence="2">
    <location>
        <begin position="1"/>
        <end position="17"/>
    </location>
</feature>
<dbReference type="Proteomes" id="UP000324241">
    <property type="component" value="Unassembled WGS sequence"/>
</dbReference>
<evidence type="ECO:0000313" key="3">
    <source>
        <dbReference type="EMBL" id="KAA8645747.1"/>
    </source>
</evidence>
<feature type="region of interest" description="Disordered" evidence="1">
    <location>
        <begin position="123"/>
        <end position="181"/>
    </location>
</feature>
<dbReference type="RefSeq" id="XP_033425108.1">
    <property type="nucleotide sequence ID" value="XM_033571793.1"/>
</dbReference>
<reference evidence="3 4" key="1">
    <citation type="submission" date="2019-08" db="EMBL/GenBank/DDBJ databases">
        <title>The genome sequence of a newly discovered highly antifungal drug resistant Aspergillus species, Aspergillus tanneri NIH 1004.</title>
        <authorList>
            <person name="Mounaud S."/>
            <person name="Singh I."/>
            <person name="Joardar V."/>
            <person name="Pakala S."/>
            <person name="Pakala S."/>
            <person name="Venepally P."/>
            <person name="Chung J.K."/>
            <person name="Losada L."/>
            <person name="Nierman W.C."/>
        </authorList>
    </citation>
    <scope>NUCLEOTIDE SEQUENCE [LARGE SCALE GENOMIC DNA]</scope>
    <source>
        <strain evidence="3 4">NIH1004</strain>
    </source>
</reference>
<accession>A0A5M9MT97</accession>
<evidence type="ECO:0000313" key="4">
    <source>
        <dbReference type="Proteomes" id="UP000324241"/>
    </source>
</evidence>
<proteinExistence type="predicted"/>
<feature type="compositionally biased region" description="Basic residues" evidence="1">
    <location>
        <begin position="129"/>
        <end position="139"/>
    </location>
</feature>
<comment type="caution">
    <text evidence="3">The sequence shown here is derived from an EMBL/GenBank/DDBJ whole genome shotgun (WGS) entry which is preliminary data.</text>
</comment>